<evidence type="ECO:0000256" key="5">
    <source>
        <dbReference type="ARBA" id="ARBA00022729"/>
    </source>
</evidence>
<dbReference type="CDD" id="cd00110">
    <property type="entry name" value="LamG"/>
    <property type="match status" value="3"/>
</dbReference>
<feature type="disulfide bond" evidence="15">
    <location>
        <begin position="2238"/>
        <end position="2256"/>
    </location>
</feature>
<feature type="disulfide bond" evidence="15">
    <location>
        <begin position="440"/>
        <end position="455"/>
    </location>
</feature>
<dbReference type="PROSITE" id="PS50068">
    <property type="entry name" value="LDLRA_2"/>
    <property type="match status" value="47"/>
</dbReference>
<feature type="disulfide bond" evidence="15">
    <location>
        <begin position="100"/>
        <end position="115"/>
    </location>
</feature>
<feature type="disulfide bond" evidence="15">
    <location>
        <begin position="908"/>
        <end position="926"/>
    </location>
</feature>
<feature type="disulfide bond" evidence="15">
    <location>
        <begin position="1984"/>
        <end position="1999"/>
    </location>
</feature>
<feature type="domain" description="Ig-like" evidence="21">
    <location>
        <begin position="3846"/>
        <end position="3927"/>
    </location>
</feature>
<dbReference type="SMART" id="SM00409">
    <property type="entry name" value="IG"/>
    <property type="match status" value="13"/>
</dbReference>
<reference evidence="23" key="1">
    <citation type="submission" date="2023-10" db="EMBL/GenBank/DDBJ databases">
        <title>Genome assemblies of two species of porcelain crab, Petrolisthes cinctipes and Petrolisthes manimaculis (Anomura: Porcellanidae).</title>
        <authorList>
            <person name="Angst P."/>
        </authorList>
    </citation>
    <scope>NUCLEOTIDE SEQUENCE</scope>
    <source>
        <strain evidence="23">PB745_01</strain>
        <tissue evidence="23">Gill</tissue>
    </source>
</reference>
<feature type="disulfide bond" evidence="15">
    <location>
        <begin position="517"/>
        <end position="532"/>
    </location>
</feature>
<feature type="disulfide bond" evidence="15">
    <location>
        <begin position="901"/>
        <end position="913"/>
    </location>
</feature>
<feature type="disulfide bond" evidence="15">
    <location>
        <begin position="945"/>
        <end position="963"/>
    </location>
</feature>
<feature type="disulfide bond" evidence="15">
    <location>
        <begin position="885"/>
        <end position="900"/>
    </location>
</feature>
<evidence type="ECO:0008006" key="25">
    <source>
        <dbReference type="Google" id="ProtNLM"/>
    </source>
</evidence>
<feature type="disulfide bond" evidence="15">
    <location>
        <begin position="2346"/>
        <end position="2358"/>
    </location>
</feature>
<keyword evidence="5" id="KW-0732">Signal</keyword>
<dbReference type="FunFam" id="2.10.25.10:FF:000012">
    <property type="entry name" value="Delta-like protein"/>
    <property type="match status" value="1"/>
</dbReference>
<evidence type="ECO:0000256" key="9">
    <source>
        <dbReference type="ARBA" id="ARBA00023157"/>
    </source>
</evidence>
<dbReference type="InterPro" id="IPR000034">
    <property type="entry name" value="Laminin_IV"/>
</dbReference>
<dbReference type="SMART" id="SM00192">
    <property type="entry name" value="LDLa"/>
    <property type="match status" value="47"/>
</dbReference>
<dbReference type="Gene3D" id="2.60.120.200">
    <property type="match status" value="3"/>
</dbReference>
<feature type="disulfide bond" evidence="15">
    <location>
        <begin position="1025"/>
        <end position="1037"/>
    </location>
</feature>
<evidence type="ECO:0000259" key="21">
    <source>
        <dbReference type="PROSITE" id="PS50835"/>
    </source>
</evidence>
<dbReference type="EMBL" id="JAWQEG010003251">
    <property type="protein sequence ID" value="KAK3867234.1"/>
    <property type="molecule type" value="Genomic_DNA"/>
</dbReference>
<feature type="disulfide bond" evidence="15">
    <location>
        <begin position="273"/>
        <end position="291"/>
    </location>
</feature>
<feature type="disulfide bond" evidence="16">
    <location>
        <begin position="2781"/>
        <end position="2790"/>
    </location>
</feature>
<feature type="disulfide bond" evidence="15">
    <location>
        <begin position="672"/>
        <end position="687"/>
    </location>
</feature>
<feature type="disulfide bond" evidence="15">
    <location>
        <begin position="1192"/>
        <end position="1207"/>
    </location>
</feature>
<dbReference type="InterPro" id="IPR003598">
    <property type="entry name" value="Ig_sub2"/>
</dbReference>
<evidence type="ECO:0000256" key="13">
    <source>
        <dbReference type="PROSITE-ProRule" id="PRU00076"/>
    </source>
</evidence>
<feature type="domain" description="EGF-like" evidence="19">
    <location>
        <begin position="4587"/>
        <end position="4624"/>
    </location>
</feature>
<feature type="disulfide bond" evidence="15">
    <location>
        <begin position="421"/>
        <end position="433"/>
    </location>
</feature>
<feature type="disulfide bond" evidence="15">
    <location>
        <begin position="234"/>
        <end position="252"/>
    </location>
</feature>
<feature type="disulfide bond" evidence="15">
    <location>
        <begin position="2316"/>
        <end position="2334"/>
    </location>
</feature>
<feature type="disulfide bond" evidence="15">
    <location>
        <begin position="535"/>
        <end position="547"/>
    </location>
</feature>
<evidence type="ECO:0000259" key="20">
    <source>
        <dbReference type="PROSITE" id="PS50027"/>
    </source>
</evidence>
<dbReference type="InterPro" id="IPR036179">
    <property type="entry name" value="Ig-like_dom_sf"/>
</dbReference>
<feature type="disulfide bond" evidence="15">
    <location>
        <begin position="573"/>
        <end position="585"/>
    </location>
</feature>
<feature type="disulfide bond" evidence="15">
    <location>
        <begin position="2200"/>
        <end position="2218"/>
    </location>
</feature>
<dbReference type="Gene3D" id="4.10.400.10">
    <property type="entry name" value="Low-density Lipoprotein Receptor"/>
    <property type="match status" value="46"/>
</dbReference>
<dbReference type="PROSITE" id="PS50835">
    <property type="entry name" value="IG_LIKE"/>
    <property type="match status" value="12"/>
</dbReference>
<feature type="disulfide bond" evidence="15">
    <location>
        <begin position="1330"/>
        <end position="1345"/>
    </location>
</feature>
<feature type="disulfide bond" evidence="15">
    <location>
        <begin position="1350"/>
        <end position="1362"/>
    </location>
</feature>
<feature type="disulfide bond" evidence="15">
    <location>
        <begin position="2404"/>
        <end position="2419"/>
    </location>
</feature>
<feature type="disulfide bond" evidence="15">
    <location>
        <begin position="2328"/>
        <end position="2343"/>
    </location>
</feature>
<feature type="disulfide bond" evidence="16">
    <location>
        <begin position="1852"/>
        <end position="1861"/>
    </location>
</feature>
<feature type="disulfide bond" evidence="15">
    <location>
        <begin position="1180"/>
        <end position="1198"/>
    </location>
</feature>
<feature type="disulfide bond" evidence="15">
    <location>
        <begin position="592"/>
        <end position="607"/>
    </location>
</feature>
<dbReference type="CDD" id="cd00112">
    <property type="entry name" value="LDLa"/>
    <property type="match status" value="46"/>
</dbReference>
<dbReference type="CDD" id="cd00055">
    <property type="entry name" value="EGF_Lam"/>
    <property type="match status" value="3"/>
</dbReference>
<feature type="disulfide bond" evidence="15">
    <location>
        <begin position="1357"/>
        <end position="1375"/>
    </location>
</feature>
<protein>
    <recommendedName>
        <fullName evidence="25">Basement membrane-specific heparan sulfate proteoglycan core protein</fullName>
    </recommendedName>
</protein>
<feature type="disulfide bond" evidence="15">
    <location>
        <begin position="1044"/>
        <end position="1059"/>
    </location>
</feature>
<feature type="disulfide bond" evidence="13">
    <location>
        <begin position="4614"/>
        <end position="4623"/>
    </location>
</feature>
<feature type="disulfide bond" evidence="15">
    <location>
        <begin position="88"/>
        <end position="106"/>
    </location>
</feature>
<feature type="disulfide bond" evidence="15">
    <location>
        <begin position="285"/>
        <end position="300"/>
    </location>
</feature>
<dbReference type="GO" id="GO:0012505">
    <property type="term" value="C:endomembrane system"/>
    <property type="evidence" value="ECO:0007669"/>
    <property type="project" value="UniProtKB-SubCell"/>
</dbReference>
<feature type="domain" description="Laminin EGF-like" evidence="20">
    <location>
        <begin position="2762"/>
        <end position="2810"/>
    </location>
</feature>
<dbReference type="InterPro" id="IPR013783">
    <property type="entry name" value="Ig-like_fold"/>
</dbReference>
<feature type="disulfide bond" evidence="16">
    <location>
        <begin position="2730"/>
        <end position="2739"/>
    </location>
</feature>
<feature type="disulfide bond" evidence="15">
    <location>
        <begin position="938"/>
        <end position="950"/>
    </location>
</feature>
<feature type="disulfide bond" evidence="15">
    <location>
        <begin position="2048"/>
        <end position="2066"/>
    </location>
</feature>
<feature type="disulfide bond" evidence="15">
    <location>
        <begin position="976"/>
        <end position="988"/>
    </location>
</feature>
<evidence type="ECO:0000256" key="3">
    <source>
        <dbReference type="ARBA" id="ARBA00022536"/>
    </source>
</evidence>
<evidence type="ECO:0000256" key="2">
    <source>
        <dbReference type="ARBA" id="ARBA00004308"/>
    </source>
</evidence>
<dbReference type="PRINTS" id="PR00261">
    <property type="entry name" value="LDLRECEPTOR"/>
</dbReference>
<feature type="disulfide bond" evidence="15">
    <location>
        <begin position="2124"/>
        <end position="2142"/>
    </location>
</feature>
<feature type="disulfide bond" evidence="15">
    <location>
        <begin position="733"/>
        <end position="751"/>
    </location>
</feature>
<dbReference type="GO" id="GO:0005509">
    <property type="term" value="F:calcium ion binding"/>
    <property type="evidence" value="ECO:0007669"/>
    <property type="project" value="InterPro"/>
</dbReference>
<evidence type="ECO:0000256" key="16">
    <source>
        <dbReference type="PROSITE-ProRule" id="PRU00460"/>
    </source>
</evidence>
<feature type="disulfide bond" evidence="15">
    <location>
        <begin position="653"/>
        <end position="665"/>
    </location>
</feature>
<feature type="disulfide bond" evidence="15">
    <location>
        <begin position="266"/>
        <end position="278"/>
    </location>
</feature>
<feature type="domain" description="Ig-like" evidence="21">
    <location>
        <begin position="3759"/>
        <end position="3843"/>
    </location>
</feature>
<feature type="disulfide bond" evidence="15">
    <location>
        <begin position="16"/>
        <end position="34"/>
    </location>
</feature>
<feature type="disulfide bond" evidence="15">
    <location>
        <begin position="2023"/>
        <end position="2038"/>
    </location>
</feature>
<feature type="domain" description="Ig-like" evidence="21">
    <location>
        <begin position="4044"/>
        <end position="4106"/>
    </location>
</feature>
<gene>
    <name evidence="23" type="ORF">Pcinc_027289</name>
</gene>
<dbReference type="InterPro" id="IPR000152">
    <property type="entry name" value="EGF-type_Asp/Asn_hydroxyl_site"/>
</dbReference>
<dbReference type="SMART" id="SM00281">
    <property type="entry name" value="LamB"/>
    <property type="match status" value="3"/>
</dbReference>
<dbReference type="CDD" id="cd00054">
    <property type="entry name" value="EGF_CA"/>
    <property type="match status" value="2"/>
</dbReference>
<feature type="disulfide bond" evidence="15">
    <location>
        <begin position="467"/>
        <end position="485"/>
    </location>
</feature>
<dbReference type="GO" id="GO:0048056">
    <property type="term" value="P:R3/R4 cell differentiation"/>
    <property type="evidence" value="ECO:0007669"/>
    <property type="project" value="UniProtKB-ARBA"/>
</dbReference>
<feature type="disulfide bond" evidence="15">
    <location>
        <begin position="1032"/>
        <end position="1050"/>
    </location>
</feature>
<feature type="disulfide bond" evidence="15">
    <location>
        <begin position="726"/>
        <end position="738"/>
    </location>
</feature>
<feature type="disulfide bond" evidence="15">
    <location>
        <begin position="227"/>
        <end position="239"/>
    </location>
</feature>
<feature type="disulfide bond" evidence="15">
    <location>
        <begin position="983"/>
        <end position="1001"/>
    </location>
</feature>
<feature type="domain" description="Laminin IV type A" evidence="22">
    <location>
        <begin position="2835"/>
        <end position="3013"/>
    </location>
</feature>
<dbReference type="Pfam" id="PF00054">
    <property type="entry name" value="Laminin_G_1"/>
    <property type="match status" value="3"/>
</dbReference>
<feature type="disulfide bond" evidence="15">
    <location>
        <begin position="324"/>
        <end position="339"/>
    </location>
</feature>
<dbReference type="SMART" id="SM00181">
    <property type="entry name" value="EGF"/>
    <property type="match status" value="9"/>
</dbReference>
<feature type="disulfide bond" evidence="13">
    <location>
        <begin position="4335"/>
        <end position="4345"/>
    </location>
</feature>
<dbReference type="InterPro" id="IPR000742">
    <property type="entry name" value="EGF"/>
</dbReference>
<feature type="disulfide bond" evidence="15">
    <location>
        <begin position="957"/>
        <end position="972"/>
    </location>
</feature>
<feature type="domain" description="Ig-like" evidence="21">
    <location>
        <begin position="3933"/>
        <end position="4017"/>
    </location>
</feature>
<feature type="disulfide bond" evidence="15">
    <location>
        <begin position="9"/>
        <end position="21"/>
    </location>
</feature>
<feature type="domain" description="Laminin EGF-like" evidence="20">
    <location>
        <begin position="2711"/>
        <end position="2755"/>
    </location>
</feature>
<feature type="disulfide bond" evidence="15">
    <location>
        <begin position="246"/>
        <end position="261"/>
    </location>
</feature>
<feature type="disulfide bond" evidence="15">
    <location>
        <begin position="820"/>
        <end position="832"/>
    </location>
</feature>
<dbReference type="PROSITE" id="PS50027">
    <property type="entry name" value="EGF_LAM_2"/>
    <property type="match status" value="3"/>
</dbReference>
<feature type="disulfide bond" evidence="15">
    <location>
        <begin position="1922"/>
        <end position="1934"/>
    </location>
</feature>
<feature type="disulfide bond" evidence="15">
    <location>
        <begin position="198"/>
        <end position="216"/>
    </location>
</feature>
<feature type="disulfide bond" evidence="15">
    <location>
        <begin position="172"/>
        <end position="187"/>
    </location>
</feature>
<dbReference type="Pfam" id="PF00057">
    <property type="entry name" value="Ldl_recept_a"/>
    <property type="match status" value="42"/>
</dbReference>
<feature type="disulfide bond" evidence="15">
    <location>
        <begin position="2162"/>
        <end position="2180"/>
    </location>
</feature>
<feature type="disulfide bond" evidence="15">
    <location>
        <begin position="2086"/>
        <end position="2104"/>
    </location>
</feature>
<feature type="disulfide bond" evidence="15">
    <location>
        <begin position="633"/>
        <end position="648"/>
    </location>
</feature>
<feature type="disulfide bond" evidence="15">
    <location>
        <begin position="428"/>
        <end position="446"/>
    </location>
</feature>
<dbReference type="GO" id="GO:0005886">
    <property type="term" value="C:plasma membrane"/>
    <property type="evidence" value="ECO:0007669"/>
    <property type="project" value="TreeGrafter"/>
</dbReference>
<feature type="disulfide bond" evidence="15">
    <location>
        <begin position="312"/>
        <end position="330"/>
    </location>
</feature>
<feature type="domain" description="Laminin G" evidence="18">
    <location>
        <begin position="4630"/>
        <end position="4810"/>
    </location>
</feature>
<feature type="disulfide bond" evidence="15">
    <location>
        <begin position="839"/>
        <end position="854"/>
    </location>
</feature>
<feature type="domain" description="Laminin EGF-like" evidence="20">
    <location>
        <begin position="1825"/>
        <end position="1881"/>
    </location>
</feature>
<feature type="disulfide bond" evidence="15">
    <location>
        <begin position="305"/>
        <end position="317"/>
    </location>
</feature>
<feature type="domain" description="Ig-like" evidence="21">
    <location>
        <begin position="3280"/>
        <end position="3364"/>
    </location>
</feature>
<dbReference type="Proteomes" id="UP001286313">
    <property type="component" value="Unassembled WGS sequence"/>
</dbReference>
<dbReference type="PROSITE" id="PS50026">
    <property type="entry name" value="EGF_3"/>
    <property type="match status" value="4"/>
</dbReference>
<dbReference type="GO" id="GO:0050769">
    <property type="term" value="P:positive regulation of neurogenesis"/>
    <property type="evidence" value="ECO:0007669"/>
    <property type="project" value="UniProtKB-ARBA"/>
</dbReference>
<dbReference type="InterPro" id="IPR050685">
    <property type="entry name" value="LDLR"/>
</dbReference>
<feature type="disulfide bond" evidence="15">
    <location>
        <begin position="2276"/>
        <end position="2294"/>
    </location>
</feature>
<feature type="disulfide bond" evidence="15">
    <location>
        <begin position="1929"/>
        <end position="1947"/>
    </location>
</feature>
<dbReference type="FunFam" id="4.10.400.10:FF:000034">
    <property type="entry name" value="Low-density lipoprotein receptor-related protein 2"/>
    <property type="match status" value="1"/>
</dbReference>
<keyword evidence="6" id="KW-0677">Repeat</keyword>
<dbReference type="SMART" id="SM00408">
    <property type="entry name" value="IGc2"/>
    <property type="match status" value="12"/>
</dbReference>
<feature type="disulfide bond" evidence="15">
    <location>
        <begin position="1084"/>
        <end position="1099"/>
    </location>
</feature>
<dbReference type="InterPro" id="IPR002049">
    <property type="entry name" value="LE_dom"/>
</dbReference>
<dbReference type="SUPFAM" id="SSF57424">
    <property type="entry name" value="LDL receptor-like module"/>
    <property type="match status" value="46"/>
</dbReference>
<feature type="disulfide bond" evidence="15">
    <location>
        <begin position="125"/>
        <end position="143"/>
    </location>
</feature>
<feature type="domain" description="EGF-like" evidence="19">
    <location>
        <begin position="4331"/>
        <end position="4366"/>
    </location>
</feature>
<feature type="disulfide bond" evidence="15">
    <location>
        <begin position="479"/>
        <end position="494"/>
    </location>
</feature>
<dbReference type="FunFam" id="2.60.40.10:FF:000032">
    <property type="entry name" value="palladin isoform X1"/>
    <property type="match status" value="1"/>
</dbReference>
<feature type="disulfide bond" evidence="15">
    <location>
        <begin position="382"/>
        <end position="394"/>
    </location>
</feature>
<dbReference type="PROSITE" id="PS01186">
    <property type="entry name" value="EGF_2"/>
    <property type="match status" value="4"/>
</dbReference>
<keyword evidence="4" id="KW-0812">Transmembrane</keyword>
<dbReference type="SUPFAM" id="SSF57196">
    <property type="entry name" value="EGF/Laminin"/>
    <property type="match status" value="4"/>
</dbReference>
<evidence type="ECO:0000256" key="15">
    <source>
        <dbReference type="PROSITE-ProRule" id="PRU00124"/>
    </source>
</evidence>
<dbReference type="SUPFAM" id="SSF48726">
    <property type="entry name" value="Immunoglobulin"/>
    <property type="match status" value="12"/>
</dbReference>
<dbReference type="InterPro" id="IPR009030">
    <property type="entry name" value="Growth_fac_rcpt_cys_sf"/>
</dbReference>
<dbReference type="InterPro" id="IPR003599">
    <property type="entry name" value="Ig_sub"/>
</dbReference>
<feature type="disulfide bond" evidence="15">
    <location>
        <begin position="660"/>
        <end position="678"/>
    </location>
</feature>
<dbReference type="GO" id="GO:0016318">
    <property type="term" value="P:ommatidial rotation"/>
    <property type="evidence" value="ECO:0007669"/>
    <property type="project" value="UniProtKB-ARBA"/>
</dbReference>
<dbReference type="InterPro" id="IPR002172">
    <property type="entry name" value="LDrepeatLR_classA_rpt"/>
</dbReference>
<evidence type="ECO:0000256" key="7">
    <source>
        <dbReference type="ARBA" id="ARBA00022989"/>
    </source>
</evidence>
<feature type="domain" description="Laminin G" evidence="18">
    <location>
        <begin position="4371"/>
        <end position="4550"/>
    </location>
</feature>
<dbReference type="InterPro" id="IPR023415">
    <property type="entry name" value="LDLR_class-A_CS"/>
</dbReference>
<dbReference type="InterPro" id="IPR001791">
    <property type="entry name" value="Laminin_G"/>
</dbReference>
<feature type="disulfide bond" evidence="15">
    <location>
        <begin position="827"/>
        <end position="845"/>
    </location>
</feature>
<feature type="disulfide bond" evidence="15">
    <location>
        <begin position="505"/>
        <end position="523"/>
    </location>
</feature>
<dbReference type="Pfam" id="PF13927">
    <property type="entry name" value="Ig_3"/>
    <property type="match status" value="6"/>
</dbReference>
<feature type="domain" description="EGF-like" evidence="19">
    <location>
        <begin position="4546"/>
        <end position="4585"/>
    </location>
</feature>
<feature type="disulfide bond" evidence="15">
    <location>
        <begin position="191"/>
        <end position="203"/>
    </location>
</feature>
<feature type="domain" description="Laminin G" evidence="18">
    <location>
        <begin position="4115"/>
        <end position="4295"/>
    </location>
</feature>
<feature type="domain" description="Ig-like" evidence="21">
    <location>
        <begin position="3184"/>
        <end position="3269"/>
    </location>
</feature>
<dbReference type="InterPro" id="IPR007110">
    <property type="entry name" value="Ig-like_dom"/>
</dbReference>
<feature type="disulfide bond" evidence="15">
    <location>
        <begin position="45"/>
        <end position="57"/>
    </location>
</feature>
<feature type="domain" description="Ig-like" evidence="21">
    <location>
        <begin position="1217"/>
        <end position="1296"/>
    </location>
</feature>
<feature type="disulfide bond" evidence="13">
    <location>
        <begin position="4575"/>
        <end position="4584"/>
    </location>
</feature>
<feature type="disulfide bond" evidence="15">
    <location>
        <begin position="1972"/>
        <end position="1990"/>
    </location>
</feature>
<dbReference type="PROSITE" id="PS51115">
    <property type="entry name" value="LAMININ_IVA"/>
    <property type="match status" value="3"/>
</dbReference>
<dbReference type="PROSITE" id="PS01209">
    <property type="entry name" value="LDLRA_1"/>
    <property type="match status" value="11"/>
</dbReference>
<keyword evidence="24" id="KW-1185">Reference proteome</keyword>
<dbReference type="PROSITE" id="PS50025">
    <property type="entry name" value="LAM_G_DOMAIN"/>
    <property type="match status" value="3"/>
</dbReference>
<feature type="disulfide bond" evidence="15">
    <location>
        <begin position="401"/>
        <end position="416"/>
    </location>
</feature>
<dbReference type="PROSITE" id="PS00010">
    <property type="entry name" value="ASX_HYDROXYL"/>
    <property type="match status" value="1"/>
</dbReference>
<evidence type="ECO:0000256" key="1">
    <source>
        <dbReference type="ARBA" id="ARBA00004167"/>
    </source>
</evidence>
<feature type="disulfide bond" evidence="15">
    <location>
        <begin position="621"/>
        <end position="639"/>
    </location>
</feature>
<feature type="disulfide bond" evidence="15">
    <location>
        <begin position="118"/>
        <end position="130"/>
    </location>
</feature>
<dbReference type="Gene3D" id="2.60.40.10">
    <property type="entry name" value="Immunoglobulins"/>
    <property type="match status" value="12"/>
</dbReference>
<keyword evidence="9 13" id="KW-1015">Disulfide bond</keyword>
<feature type="compositionally biased region" description="Pro residues" evidence="17">
    <location>
        <begin position="1161"/>
        <end position="1174"/>
    </location>
</feature>
<dbReference type="InterPro" id="IPR036055">
    <property type="entry name" value="LDL_receptor-like_sf"/>
</dbReference>
<feature type="domain" description="Ig-like" evidence="21">
    <location>
        <begin position="3374"/>
        <end position="3456"/>
    </location>
</feature>
<feature type="disulfide bond" evidence="14">
    <location>
        <begin position="4783"/>
        <end position="4810"/>
    </location>
</feature>
<feature type="domain" description="Ig-like" evidence="21">
    <location>
        <begin position="1431"/>
        <end position="1520"/>
    </location>
</feature>
<feature type="disulfide bond" evidence="15">
    <location>
        <begin position="2392"/>
        <end position="2410"/>
    </location>
</feature>
<dbReference type="PROSITE" id="PS00022">
    <property type="entry name" value="EGF_1"/>
    <property type="match status" value="7"/>
</dbReference>
<feature type="disulfide bond" evidence="15">
    <location>
        <begin position="554"/>
        <end position="569"/>
    </location>
</feature>
<comment type="subcellular location">
    <subcellularLocation>
        <location evidence="2">Endomembrane system</location>
    </subcellularLocation>
    <subcellularLocation>
        <location evidence="1">Membrane</location>
        <topology evidence="1">Single-pass membrane protein</topology>
    </subcellularLocation>
</comment>
<feature type="disulfide bond" evidence="15">
    <location>
        <begin position="81"/>
        <end position="93"/>
    </location>
</feature>
<feature type="disulfide bond" evidence="15">
    <location>
        <begin position="1413"/>
        <end position="1428"/>
    </location>
</feature>
<feature type="disulfide bond" evidence="15">
    <location>
        <begin position="498"/>
        <end position="510"/>
    </location>
</feature>
<evidence type="ECO:0000256" key="17">
    <source>
        <dbReference type="SAM" id="MobiDB-lite"/>
    </source>
</evidence>
<feature type="disulfide bond" evidence="15">
    <location>
        <begin position="785"/>
        <end position="803"/>
    </location>
</feature>
<evidence type="ECO:0000256" key="11">
    <source>
        <dbReference type="ARBA" id="ARBA00023292"/>
    </source>
</evidence>
<name>A0AAE1K8U4_PETCI</name>
<evidence type="ECO:0000256" key="6">
    <source>
        <dbReference type="ARBA" id="ARBA00022737"/>
    </source>
</evidence>
<keyword evidence="12" id="KW-0393">Immunoglobulin domain</keyword>
<feature type="disulfide bond" evidence="15">
    <location>
        <begin position="2353"/>
        <end position="2371"/>
    </location>
</feature>
<feature type="disulfide bond" evidence="15">
    <location>
        <begin position="1904"/>
        <end position="1919"/>
    </location>
</feature>
<dbReference type="PANTHER" id="PTHR24270:SF61">
    <property type="entry name" value="EGF-LIKE DOMAIN-CONTAINING PROTEIN"/>
    <property type="match status" value="1"/>
</dbReference>
<feature type="disulfide bond" evidence="15">
    <location>
        <begin position="210"/>
        <end position="225"/>
    </location>
</feature>
<feature type="domain" description="Ig-like" evidence="21">
    <location>
        <begin position="3085"/>
        <end position="3175"/>
    </location>
</feature>
<feature type="disulfide bond" evidence="15">
    <location>
        <begin position="1318"/>
        <end position="1336"/>
    </location>
</feature>
<dbReference type="SMART" id="SM00180">
    <property type="entry name" value="EGF_Lam"/>
    <property type="match status" value="6"/>
</dbReference>
<feature type="disulfide bond" evidence="15">
    <location>
        <begin position="52"/>
        <end position="70"/>
    </location>
</feature>
<dbReference type="PROSITE" id="PS01248">
    <property type="entry name" value="EGF_LAM_1"/>
    <property type="match status" value="4"/>
</dbReference>
<feature type="disulfide bond" evidence="15">
    <location>
        <begin position="28"/>
        <end position="43"/>
    </location>
</feature>
<feature type="domain" description="Laminin IV type A" evidence="22">
    <location>
        <begin position="1569"/>
        <end position="1771"/>
    </location>
</feature>
<evidence type="ECO:0000256" key="4">
    <source>
        <dbReference type="ARBA" id="ARBA00022692"/>
    </source>
</evidence>
<dbReference type="Pfam" id="PF00052">
    <property type="entry name" value="Laminin_B"/>
    <property type="match status" value="3"/>
</dbReference>
<feature type="disulfide bond" evidence="15">
    <location>
        <begin position="1124"/>
        <end position="1142"/>
    </location>
</feature>
<feature type="disulfide bond" evidence="13">
    <location>
        <begin position="4300"/>
        <end position="4317"/>
    </location>
</feature>
<feature type="disulfide bond" evidence="15">
    <location>
        <begin position="778"/>
        <end position="790"/>
    </location>
</feature>
<sequence length="4823" mass="529708">MGTCVGAPCLSNQYRCQSGKCIDEFRHCDYITDCPDGDDERSCPCEYPNYQCISGMCISQSKHCDGNIDCDDGSDEDGCPCSDGYFTCGDGQCVEESLRCDGEPHCLDISDELACTECIGAAFLCGEGKCIPGESVCDGFNDCDTDELDCCEGSGFFQCDNGNTCLDITKQCDGVADCSDTLDEQNCPSVCSESEFTCNNGLCIDRSLRCNGLVECRDGSDEEGCPCRDDQWDCGDGTCLPGSSRCNGRADCRDASDEQGCPPPPCQAGEWTCRDGSCISERNRCDQAPDCLDRSDEENCPSQVCGVGEFTCRDGSCIPEDQTCDGRYDCRDYSDEEDCQTLACGVGEWTCGDGSCIPNDRRCDRQYDCLDYTDEQNCPPACGTGEWMCGNGLCIQQDQRCDNRYDCPDYTDEENCVPPGCRADEWTCDDGSCIPEDRHCDARPDCSDGSDEFDCPITGCRPGEWQCRNQQCLPESARCDGVLQCIDRSDEENCPAKCGQGEITCSDGSCVPGSARCNDRIDCPDGEDERDCAACDRDQFRCADGLCIPDYLVCDGRPYCRDGSDEANCPSSCSGDEFRCGDGQCIPQYLVCDRQPHCRDGSDERDCSTDNLCRPPDGFRCGNGYCITAAQHCDGTTDCQDSSDEEDCPPTTCRPDQFRCDDGSCLDIGNRCNEFRDCPGGEDERGCRCRSDQFRCERDGYCISNQQRCNGQRECSDGSDEANCPCSLDEWQCLDGQCIPMRYRCDGRPDCLDGSDETVNCLPPNQPPTSAQPPSNSCPIDQFECKDGGCVARSLRCDGISDCADGSDETIEACPRNRFCSQNQFACSSGECVGLDKKCDQNYDCLDRSDELGCPPFRGRDNGICTEAEFKCVEDGACIDKAWRCDNVPDCVDNSDEKNCCQSNQFACGDGSCIPEYLRCDKKYDCTDGSDERVNCECGPTEFTCRSGECIHASEVCNGYSECQDGSDERDCTTPCSANEFRCGSGDCVPSFIVCDGRGDCIDGSDESSAICGVGHSVDLDETTCASFEFRCQDGLCVNVITRCDGLPNCRDGSDEENCPNVTCASDEFECTYDRTCVPEFTLCDGVRDCPDASDESGCPPTDLTPPVTNRPTGTSCRGEEYMCPSGRCIPLYYLCDGTRDCEDGADETSASCTTPAPTTTRPPVPPPRPPGPPNSVFQCNDGRTIDASLRCNGRIDCSDASDEADCGGLNLQLYPGEQIIQQTREVVFQCRDEGTLRAPVRWVRDNNRPLPPGSTDVRGRLTMPNIQIDHSGTYYCEAQGVPSNMPGRRKSATLQVNPYVVPTSPTTIVCSLNEATCMDGQCIPKDKVCDGVYDCRDTSDEMRCNPLGCEPNEFQCDNKKCVLKTWLCDSDNDCGDGSDEATCPEKSPDSTCNSHEFSCHDGNQCIPKSFHCDGEIDCQDGTDERGCSKPIVIEPPPRNIVVQILDDFTLTCAVIGVPTPTVIWRLNWGHVPSKCRMTSEDGRGTLFCPSAQPTDQGAYSCEAINTHGSVFAQPDAIVQVRGSGPSICVPPQFNSAAYSLRDCLTCFCFGATDQCYSSDRFVTQLPPPRNDSFTLVGVNQDQIHGNYIIKDNEYPLSRSNIISNNFGVQLSVDRTKLGGPSDLIIYFSLPETHTREQLTAYGGFLRYKIRYQTIGPGQTLNGPDVIIKGNGLTLMYVNSGVFRPDIVNQVDAEFTPGHWFKRVTQRSQSIQAQEPASREEIMMVLADMEFLLIRALYTDGTYVNTTLYDVQLDTAVISDSTQSQAVYVEVCRCPEGYTGMSCQDCAPNYRRVSDGPWLGRCVPQQECGPNEYGDPARNIQCLPCPCPLSTPNNQFSSSCYVGNDGHVTCNCQQGYQGRRCEYCAAGYTGNPQVPGDSCQPDRVTCMTTFTCLDGSVHPWSRRCDGIKDCNNYEDEKECDVCFNSGHRCSDGTCVHFERICDGHLDCSDQSDENPNYCLESLPCSHIRQWTCADRTCISRTQHCDGNIDCPDFSDERYCNCTCDEYFHFKCNDGVCLDSQVRCNGRVDCLDGSDELRCSCDLNTEHECGDGSCIDRQRVCDGRVDCIDRSDEPPSCNCDLTIMHQCGDGNCIDRRRVCDGRVDCYDRSDEPPSCRCDLTIMHLCGDGTCIDRRRVCDGRIDCSDRSDEPSSCNCDLTIMHQCSDGTCIDRRRVCDGRIDCNDLSDEPPGCNCDPRTTHRCGDGTCIDLHQVCDGRIDCRDYSDEPPGCKCDLTIMHQCGDGSCIDRRRVCDGRIDCSDRSDEPSSCNCDLTFMHQCGDGTCIDRRRVCDGRLDCRDRSDEPTNCPGNCNLLYEFTCNSGNCIDNRLVCNGYGDCRDGSDEDFCPVCTASQFQCGDMSCIDRRQLCDGYFDCRDESDEREQAGCCVGPDFFRCSDGNCISALQLCDGYPDCSDRSDEADCYGGCSRAGSQYEEPTSSGYCQCKTLTTGPKCDQCKAKSFYLNENNRDGCIPCFCMGITDNCTSSNWYRQQESVSFTNYRQDFELVDRDQEKIINSGLYVDSGSRELIFREFSRVGQEVFYWSLPARFLGNKVSSYGGYLTYNLRYVPSRGEQISTNNAYAVEIFGNDITHRHYISSDVTVSPSRLNTFKVPMYEQFWERQNGQISNREHFLMALADLKYILIKATYATNTDEVALKDVTLDYAEPRNTGLARAYAVEMCGCPEGYNGLSCEDCAVGYTRSDTGIFLALCVPCDCNGRSQECDPETGQCSNCQGNTAGTKCEQCAPGYENRGGSCVRRRDSQNCNCDPRGQIGPCSESGECQCKANVFGDSCDTCRPGFFRLTRGNPDGCLECWCSGVTSECFSSNYYRIELPMQLFAEHGFSFSDRPQINVIQDNFYIDQEQNQISFTDFDILPDSQTYYWSLPQMFTGNRLASYGGNLSVTQWYETESGDDIYTDSDIIIRSSGGREFIWMKPTPLRPNEKQPYSVLLTESSFTVNQQLATREEFLEALASVEAILIRATLSNRMRATYLQNVIMDTAYTSNTGQPRALDVEQCKCPREYTGLSCEQCRPGHYRDLATSRCVQCPCNGREESCTQLPSGAVQCNCLPGYYGTYCTRSEPPTDDGPTIRVTVSEPVIRVVTLGTTVDLRCTATSLKGPQTRLSVTWSRADGQLPYGRSVDDRQGLLLISNVRASDRGIYICAATDGFGHIESANVTLEVPGVGNPRVVLSEERDVFELQSGGTFEVRCSGTGNPAPRVIWSFGATEDLPPNTSQQNGLLIIRNAQSANAGEYSCSATNNQGTAYVRIFINVIDRQSPFSGGEVVLSQPRVESQAGETIRVTCSASLPGLLIIEWSRSANTLPAQAVVNQGELMIPNAQAIDSGVYVCRITDKRTSSFRESSTRIIIIATSVGSIPTVRMQPERQTISQGNSVELMCITTGDPRPTITWTKVNEDIGFNVILDGPVLRINNAMVNDRGMYVCTAQNDAGSAQAAAIVEVERREPPVIEIYPKVQQTIVIGASALFQCHLTAGIPNPTVRWSRTDGRPMTPNTETLNGGVLRFNQVQGDEEGSYICTAENDAGSVTAIAMLEVQSMPSIIIRPGPSPNMVREGERLRLECSAEGDPAPTVSWQRLQVNFPSDLPSRSTSPTIAVYEIVSVSKSDEGTYQCSARNDAGVSEERIQVVVAQNSLPGNIRPDQQLPRPPYIRNTDNNPQTFNLPYGGSQVINCSSHDPNHDNLQFSFRRADGRTVPQGIVTRDGVVYFNNVDEAVSGEYACVGTDRVTGSVLLTISYNIEVLVPPRLSLDPARQIVRPNDRVQIRCTATGPQPITITWSKETGYMPPSVIINGGDLTFRGIKITDAGRYVCTAVNNAGTATGMSEVIVNEEPLLTAIEPEVTLYVGQSAELRCEMSDINPNDVTWSRISGRLPVTARPSANILRIPRVQPEDSGDYQCVALTPTGTRTYDVITLIVQRQRILNIQVRSMPPRVQRGEGVDLICEVEGDRTAAAVSWIRQDGPMPRGYRLDGNVLNIPRVEDTGTYLCTVTTPQGVFEKRFILAIQDTERLDFGSGDQRLRSVKTRSAALGQGMIMDCHFSLPGPVSYSWSKQGGSLPLKSVNQDRMLNVPDLGVEDAGLYICTGQNNERSVELHTMLIVTDVIPRFDESSYISLATLPRVVYLNLEIEVSFKPDSPNGLLLYNSQTSAPTRGDYVALGLKDGYAEFRFNVGSGPAVLRSRAPLNLGEWHTIKVSRNRKDGTMVVNGGEAVVGSSPGRRVGLDLVQHLYLGGVPDFAQLRVEAGYTSGFRGCISRLIISNNRNYDFMREAREKVRIRGCDTCITNPCHNNGMCQEAFTPVGHKCFCSAGFSGPLCENSGESCYPGVCGSGRCIDKPGGFECYCPFGKVGERCEQDITIYEPAFSDESYIAYPTPRARKSFSVNLNFMPETLDDGVLMYCAQKESDPEDFVSLAIRNKRLEFRFNTGSGTAKIMSEPIQDGQWIEVHANRTDHFGSMKMNDGPMVNGESPGSTRGLNLLTPLFIGGVDNSRIQISPEVEVSQGFRGCVSQIKLMSQEVALSEALVDSANVDQCGGSPCGRSPCRNNGQCRDDSSTPAGYICSCPVGYSGHDCENAPGVCTLIQPCTNGGACIGSGDQYICRCPLGFDGQHCEKRVVVRKMARFKSDGWVEFNKTLLQQDSDSSQAATFEFTTGRPEGLLLWLGQEANESGRGQDYMSVAVRGGYVEFSFELGGGLVLIRSTSRVDDGRRHRLTVVRNGQEGSLTLDGNLPERDASPGQLHMLNSRGNVYIGGVPDYEVMTGGSHTQGFFGCLHHLTLGSRDVDSYIDQALAGVSITPCHSFRGRKQGPRRG</sequence>
<feature type="disulfide bond" evidence="13">
    <location>
        <begin position="4356"/>
        <end position="4365"/>
    </location>
</feature>
<dbReference type="PANTHER" id="PTHR24270">
    <property type="entry name" value="LOW-DENSITY LIPOPROTEIN RECEPTOR-RELATED"/>
    <property type="match status" value="1"/>
</dbReference>
<feature type="disulfide bond" evidence="15">
    <location>
        <begin position="542"/>
        <end position="560"/>
    </location>
</feature>
<feature type="domain" description="EGF-like" evidence="19">
    <location>
        <begin position="4293"/>
        <end position="4329"/>
    </location>
</feature>
<keyword evidence="10" id="KW-0325">Glycoprotein</keyword>
<evidence type="ECO:0000313" key="23">
    <source>
        <dbReference type="EMBL" id="KAK3867234.1"/>
    </source>
</evidence>
<evidence type="ECO:0000259" key="19">
    <source>
        <dbReference type="PROSITE" id="PS50026"/>
    </source>
</evidence>
<feature type="domain" description="Laminin IV type A" evidence="22">
    <location>
        <begin position="2496"/>
        <end position="2677"/>
    </location>
</feature>
<feature type="disulfide bond" evidence="15">
    <location>
        <begin position="344"/>
        <end position="356"/>
    </location>
</feature>
<comment type="caution">
    <text evidence="13">Lacks conserved residue(s) required for the propagation of feature annotation.</text>
</comment>
<dbReference type="InterPro" id="IPR013320">
    <property type="entry name" value="ConA-like_dom_sf"/>
</dbReference>
<feature type="disulfide bond" evidence="15">
    <location>
        <begin position="64"/>
        <end position="79"/>
    </location>
</feature>
<feature type="disulfide bond" evidence="15">
    <location>
        <begin position="709"/>
        <end position="724"/>
    </location>
</feature>
<evidence type="ECO:0000256" key="10">
    <source>
        <dbReference type="ARBA" id="ARBA00023180"/>
    </source>
</evidence>
<dbReference type="SMART" id="SM00179">
    <property type="entry name" value="EGF_CA"/>
    <property type="match status" value="4"/>
</dbReference>
<dbReference type="Pfam" id="PF07679">
    <property type="entry name" value="I-set"/>
    <property type="match status" value="2"/>
</dbReference>
<evidence type="ECO:0000259" key="22">
    <source>
        <dbReference type="PROSITE" id="PS51115"/>
    </source>
</evidence>
<proteinExistence type="predicted"/>
<evidence type="ECO:0000313" key="24">
    <source>
        <dbReference type="Proteomes" id="UP001286313"/>
    </source>
</evidence>
<feature type="disulfide bond" evidence="15">
    <location>
        <begin position="580"/>
        <end position="598"/>
    </location>
</feature>
<feature type="disulfide bond" evidence="15">
    <location>
        <begin position="363"/>
        <end position="378"/>
    </location>
</feature>
<feature type="disulfide bond" evidence="15">
    <location>
        <begin position="1117"/>
        <end position="1129"/>
    </location>
</feature>
<feature type="disulfide bond" evidence="13">
    <location>
        <begin position="4319"/>
        <end position="4328"/>
    </location>
</feature>
<feature type="domain" description="Ig-like" evidence="21">
    <location>
        <begin position="3463"/>
        <end position="3549"/>
    </location>
</feature>
<dbReference type="InterPro" id="IPR013098">
    <property type="entry name" value="Ig_I-set"/>
</dbReference>
<feature type="disulfide bond" evidence="15">
    <location>
        <begin position="389"/>
        <end position="407"/>
    </location>
</feature>
<dbReference type="InterPro" id="IPR001881">
    <property type="entry name" value="EGF-like_Ca-bd_dom"/>
</dbReference>
<keyword evidence="11 16" id="KW-0424">Laminin EGF-like domain</keyword>
<organism evidence="23 24">
    <name type="scientific">Petrolisthes cinctipes</name>
    <name type="common">Flat porcelain crab</name>
    <dbReference type="NCBI Taxonomy" id="88211"/>
    <lineage>
        <taxon>Eukaryota</taxon>
        <taxon>Metazoa</taxon>
        <taxon>Ecdysozoa</taxon>
        <taxon>Arthropoda</taxon>
        <taxon>Crustacea</taxon>
        <taxon>Multicrustacea</taxon>
        <taxon>Malacostraca</taxon>
        <taxon>Eumalacostraca</taxon>
        <taxon>Eucarida</taxon>
        <taxon>Decapoda</taxon>
        <taxon>Pleocyemata</taxon>
        <taxon>Anomura</taxon>
        <taxon>Galatheoidea</taxon>
        <taxon>Porcellanidae</taxon>
        <taxon>Petrolisthes</taxon>
    </lineage>
</organism>
<keyword evidence="3 13" id="KW-0245">EGF-like domain</keyword>
<feature type="disulfide bond" evidence="15">
    <location>
        <begin position="460"/>
        <end position="472"/>
    </location>
</feature>
<feature type="region of interest" description="Disordered" evidence="17">
    <location>
        <begin position="1147"/>
        <end position="1176"/>
    </location>
</feature>
<dbReference type="SUPFAM" id="SSF57184">
    <property type="entry name" value="Growth factor receptor domain"/>
    <property type="match status" value="1"/>
</dbReference>
<accession>A0AAE1K8U4</accession>
<evidence type="ECO:0000256" key="8">
    <source>
        <dbReference type="ARBA" id="ARBA00023136"/>
    </source>
</evidence>
<feature type="domain" description="Ig-like" evidence="21">
    <location>
        <begin position="3554"/>
        <end position="3643"/>
    </location>
</feature>
<keyword evidence="8" id="KW-0472">Membrane</keyword>
<feature type="disulfide bond" evidence="15">
    <location>
        <begin position="351"/>
        <end position="369"/>
    </location>
</feature>
<dbReference type="GO" id="GO:0016192">
    <property type="term" value="P:vesicle-mediated transport"/>
    <property type="evidence" value="ECO:0007669"/>
    <property type="project" value="UniProtKB-ARBA"/>
</dbReference>
<evidence type="ECO:0000256" key="14">
    <source>
        <dbReference type="PROSITE-ProRule" id="PRU00122"/>
    </source>
</evidence>
<feature type="disulfide bond" evidence="15">
    <location>
        <begin position="1369"/>
        <end position="1384"/>
    </location>
</feature>
<dbReference type="Gene3D" id="2.10.25.10">
    <property type="entry name" value="Laminin"/>
    <property type="match status" value="2"/>
</dbReference>
<dbReference type="SMART" id="SM00282">
    <property type="entry name" value="LamG"/>
    <property type="match status" value="3"/>
</dbReference>
<feature type="disulfide bond" evidence="15">
    <location>
        <begin position="2011"/>
        <end position="2029"/>
    </location>
</feature>
<feature type="disulfide bond" evidence="15">
    <location>
        <begin position="1311"/>
        <end position="1323"/>
    </location>
</feature>
<keyword evidence="7" id="KW-1133">Transmembrane helix</keyword>
<dbReference type="SUPFAM" id="SSF49899">
    <property type="entry name" value="Concanavalin A-like lectins/glucanases"/>
    <property type="match status" value="3"/>
</dbReference>
<comment type="caution">
    <text evidence="23">The sequence shown here is derived from an EMBL/GenBank/DDBJ whole genome shotgun (WGS) entry which is preliminary data.</text>
</comment>
<evidence type="ECO:0000259" key="18">
    <source>
        <dbReference type="PROSITE" id="PS50025"/>
    </source>
</evidence>
<evidence type="ECO:0000256" key="12">
    <source>
        <dbReference type="ARBA" id="ARBA00023319"/>
    </source>
</evidence>